<feature type="compositionally biased region" description="Polar residues" evidence="11">
    <location>
        <begin position="575"/>
        <end position="594"/>
    </location>
</feature>
<evidence type="ECO:0000256" key="4">
    <source>
        <dbReference type="ARBA" id="ARBA00022741"/>
    </source>
</evidence>
<dbReference type="SMART" id="SM00252">
    <property type="entry name" value="SH2"/>
    <property type="match status" value="1"/>
</dbReference>
<keyword evidence="15" id="KW-1185">Reference proteome</keyword>
<feature type="compositionally biased region" description="Low complexity" evidence="11">
    <location>
        <begin position="715"/>
        <end position="726"/>
    </location>
</feature>
<name>A0A2B4RP77_STYPI</name>
<dbReference type="InterPro" id="IPR036860">
    <property type="entry name" value="SH2_dom_sf"/>
</dbReference>
<feature type="binding site" evidence="10">
    <location>
        <position position="1282"/>
    </location>
    <ligand>
        <name>ATP</name>
        <dbReference type="ChEBI" id="CHEBI:30616"/>
    </ligand>
</feature>
<dbReference type="InterPro" id="IPR017441">
    <property type="entry name" value="Protein_kinase_ATP_BS"/>
</dbReference>
<evidence type="ECO:0000256" key="10">
    <source>
        <dbReference type="PROSITE-ProRule" id="PRU10141"/>
    </source>
</evidence>
<dbReference type="EC" id="2.7.10.2" evidence="1"/>
<organism evidence="14 15">
    <name type="scientific">Stylophora pistillata</name>
    <name type="common">Smooth cauliflower coral</name>
    <dbReference type="NCBI Taxonomy" id="50429"/>
    <lineage>
        <taxon>Eukaryota</taxon>
        <taxon>Metazoa</taxon>
        <taxon>Cnidaria</taxon>
        <taxon>Anthozoa</taxon>
        <taxon>Hexacorallia</taxon>
        <taxon>Scleractinia</taxon>
        <taxon>Astrocoeniina</taxon>
        <taxon>Pocilloporidae</taxon>
        <taxon>Stylophora</taxon>
    </lineage>
</organism>
<evidence type="ECO:0000256" key="3">
    <source>
        <dbReference type="ARBA" id="ARBA00022679"/>
    </source>
</evidence>
<dbReference type="Gene3D" id="1.10.510.10">
    <property type="entry name" value="Transferase(Phosphotransferase) domain 1"/>
    <property type="match status" value="2"/>
</dbReference>
<dbReference type="InterPro" id="IPR000719">
    <property type="entry name" value="Prot_kinase_dom"/>
</dbReference>
<dbReference type="InterPro" id="IPR000980">
    <property type="entry name" value="SH2"/>
</dbReference>
<dbReference type="InterPro" id="IPR008266">
    <property type="entry name" value="Tyr_kinase_AS"/>
</dbReference>
<feature type="region of interest" description="Disordered" evidence="11">
    <location>
        <begin position="1047"/>
        <end position="1067"/>
    </location>
</feature>
<accession>A0A2B4RP77</accession>
<dbReference type="SUPFAM" id="SSF56112">
    <property type="entry name" value="Protein kinase-like (PK-like)"/>
    <property type="match status" value="2"/>
</dbReference>
<keyword evidence="14" id="KW-0675">Receptor</keyword>
<dbReference type="PROSITE" id="PS50011">
    <property type="entry name" value="PROTEIN_KINASE_DOM"/>
    <property type="match status" value="2"/>
</dbReference>
<dbReference type="FunFam" id="1.10.510.10:FF:000027">
    <property type="entry name" value="Receptor protein-tyrosine kinase"/>
    <property type="match status" value="1"/>
</dbReference>
<protein>
    <recommendedName>
        <fullName evidence="1">non-specific protein-tyrosine kinase</fullName>
        <ecNumber evidence="1">2.7.10.2</ecNumber>
    </recommendedName>
</protein>
<evidence type="ECO:0000256" key="9">
    <source>
        <dbReference type="PROSITE-ProRule" id="PRU00191"/>
    </source>
</evidence>
<dbReference type="PROSITE" id="PS00107">
    <property type="entry name" value="PROTEIN_KINASE_ATP"/>
    <property type="match status" value="1"/>
</dbReference>
<evidence type="ECO:0000256" key="8">
    <source>
        <dbReference type="ARBA" id="ARBA00051245"/>
    </source>
</evidence>
<evidence type="ECO:0000256" key="11">
    <source>
        <dbReference type="SAM" id="MobiDB-lite"/>
    </source>
</evidence>
<feature type="domain" description="SH2" evidence="12">
    <location>
        <begin position="48"/>
        <end position="150"/>
    </location>
</feature>
<gene>
    <name evidence="14" type="primary">Egfr</name>
    <name evidence="14" type="ORF">AWC38_SpisGene17025</name>
</gene>
<dbReference type="GO" id="GO:0007165">
    <property type="term" value="P:signal transduction"/>
    <property type="evidence" value="ECO:0007669"/>
    <property type="project" value="UniProtKB-ARBA"/>
</dbReference>
<keyword evidence="9" id="KW-0727">SH2 domain</keyword>
<evidence type="ECO:0000259" key="12">
    <source>
        <dbReference type="PROSITE" id="PS50001"/>
    </source>
</evidence>
<feature type="compositionally biased region" description="Basic and acidic residues" evidence="11">
    <location>
        <begin position="1145"/>
        <end position="1166"/>
    </location>
</feature>
<comment type="caution">
    <text evidence="14">The sequence shown here is derived from an EMBL/GenBank/DDBJ whole genome shotgun (WGS) entry which is preliminary data.</text>
</comment>
<keyword evidence="4 10" id="KW-0547">Nucleotide-binding</keyword>
<reference evidence="15" key="1">
    <citation type="journal article" date="2017" name="bioRxiv">
        <title>Comparative analysis of the genomes of Stylophora pistillata and Acropora digitifera provides evidence for extensive differences between species of corals.</title>
        <authorList>
            <person name="Voolstra C.R."/>
            <person name="Li Y."/>
            <person name="Liew Y.J."/>
            <person name="Baumgarten S."/>
            <person name="Zoccola D."/>
            <person name="Flot J.-F."/>
            <person name="Tambutte S."/>
            <person name="Allemand D."/>
            <person name="Aranda M."/>
        </authorList>
    </citation>
    <scope>NUCLEOTIDE SEQUENCE [LARGE SCALE GENOMIC DNA]</scope>
</reference>
<evidence type="ECO:0000256" key="7">
    <source>
        <dbReference type="ARBA" id="ARBA00023137"/>
    </source>
</evidence>
<dbReference type="CDD" id="cd00192">
    <property type="entry name" value="PTKc"/>
    <property type="match status" value="1"/>
</dbReference>
<dbReference type="Proteomes" id="UP000225706">
    <property type="component" value="Unassembled WGS sequence"/>
</dbReference>
<keyword evidence="2" id="KW-0597">Phosphoprotein</keyword>
<dbReference type="InterPro" id="IPR050198">
    <property type="entry name" value="Non-receptor_tyrosine_kinases"/>
</dbReference>
<dbReference type="InterPro" id="IPR020635">
    <property type="entry name" value="Tyr_kinase_cat_dom"/>
</dbReference>
<dbReference type="GO" id="GO:0005524">
    <property type="term" value="F:ATP binding"/>
    <property type="evidence" value="ECO:0007669"/>
    <property type="project" value="UniProtKB-UniRule"/>
</dbReference>
<dbReference type="InterPro" id="IPR011009">
    <property type="entry name" value="Kinase-like_dom_sf"/>
</dbReference>
<evidence type="ECO:0000313" key="15">
    <source>
        <dbReference type="Proteomes" id="UP000225706"/>
    </source>
</evidence>
<evidence type="ECO:0000256" key="6">
    <source>
        <dbReference type="ARBA" id="ARBA00022840"/>
    </source>
</evidence>
<feature type="compositionally biased region" description="Acidic residues" evidence="11">
    <location>
        <begin position="1052"/>
        <end position="1065"/>
    </location>
</feature>
<feature type="region of interest" description="Disordered" evidence="11">
    <location>
        <begin position="1140"/>
        <end position="1166"/>
    </location>
</feature>
<feature type="domain" description="Protein kinase" evidence="13">
    <location>
        <begin position="184"/>
        <end position="455"/>
    </location>
</feature>
<evidence type="ECO:0000313" key="14">
    <source>
        <dbReference type="EMBL" id="PFX18599.1"/>
    </source>
</evidence>
<evidence type="ECO:0000256" key="1">
    <source>
        <dbReference type="ARBA" id="ARBA00011903"/>
    </source>
</evidence>
<dbReference type="Pfam" id="PF07714">
    <property type="entry name" value="PK_Tyr_Ser-Thr"/>
    <property type="match status" value="2"/>
</dbReference>
<dbReference type="EMBL" id="LSMT01000402">
    <property type="protein sequence ID" value="PFX18599.1"/>
    <property type="molecule type" value="Genomic_DNA"/>
</dbReference>
<feature type="compositionally biased region" description="Acidic residues" evidence="11">
    <location>
        <begin position="705"/>
        <end position="714"/>
    </location>
</feature>
<dbReference type="SUPFAM" id="SSF55550">
    <property type="entry name" value="SH2 domain"/>
    <property type="match status" value="1"/>
</dbReference>
<feature type="region of interest" description="Disordered" evidence="11">
    <location>
        <begin position="574"/>
        <end position="608"/>
    </location>
</feature>
<dbReference type="PRINTS" id="PR00109">
    <property type="entry name" value="TYRKINASE"/>
</dbReference>
<dbReference type="GO" id="GO:0071944">
    <property type="term" value="C:cell periphery"/>
    <property type="evidence" value="ECO:0007669"/>
    <property type="project" value="UniProtKB-ARBA"/>
</dbReference>
<dbReference type="InterPro" id="IPR001245">
    <property type="entry name" value="Ser-Thr/Tyr_kinase_cat_dom"/>
</dbReference>
<comment type="catalytic activity">
    <reaction evidence="8">
        <text>L-tyrosyl-[protein] + ATP = O-phospho-L-tyrosyl-[protein] + ADP + H(+)</text>
        <dbReference type="Rhea" id="RHEA:10596"/>
        <dbReference type="Rhea" id="RHEA-COMP:10136"/>
        <dbReference type="Rhea" id="RHEA-COMP:20101"/>
        <dbReference type="ChEBI" id="CHEBI:15378"/>
        <dbReference type="ChEBI" id="CHEBI:30616"/>
        <dbReference type="ChEBI" id="CHEBI:46858"/>
        <dbReference type="ChEBI" id="CHEBI:61978"/>
        <dbReference type="ChEBI" id="CHEBI:456216"/>
        <dbReference type="EC" id="2.7.10.2"/>
    </reaction>
</comment>
<dbReference type="PROSITE" id="PS50001">
    <property type="entry name" value="SH2"/>
    <property type="match status" value="1"/>
</dbReference>
<dbReference type="OrthoDB" id="1668230at2759"/>
<sequence>MVLKQFQILTASSTNDAYSLITLIGGYYRLMVNQYKLLLHGAKSLNATLHGPITRDKATNLLLRGTVEGETKDGFFLLRKGRDAHDTFILSVCVAEKVRHYVIKFSADTGMYYHESDPSKGFSDLMGLVEHYRLSADGLPVCLKQMLPPNSTGFAALLDRQILTPAIPEFRLLDSSYQLQGLNLDEETYSLLGEFGEVRKGYLDCGDEHVAVVSRALIKPRGKNKIINFKEFMAKFTELKNTYLTMFYGIEETEKALIFVFEYAAEGPLDQYVKNESNKEENGMTIARLISYLMQIAEGMMFLHSKDCVHGRLCAHNVLVFDSDCVKLSDFYLIQLHKNGHSFSHESQRGHSYCWWSPQALLNNEFSKESDIWSFGVTVWELFAMKRPYHSSFTGDIVLSLEEVRIRYMEGRYLNPSRPNCPSSVASLIKRCFAPKPEDRLSFRDLVTELRSPELMSDDEASEILLHPDHMEVEDWEVLPSSENALELLTMQTDSQVSNVDYACLPCTEGGEMSLNDDYSTTAGISLINSLSLFDNASSRKRSLSKTFSFPSLTTENEYESSSSRVQGNLDVMRQRSSTGVSSCPPSLQTSNEGSLERIGQQMEPTETQEDIRYVSDPLAALPQTNQQTVLVFRNNNIEDPTESQSEETTSSDNYSNDDEMAGAEAEAMQSLGKHFFGLDLDEHLCSSVVDTEFGMLSVIPDADVDQGDEEDVEQLSTVGSSTSTSLETAANDGSVTKVVQPTYHTEEQHGKYRAGSYVTLANGTSGSPPPQDKLKGSATMQLASTGHVENEVGFSPVQATFLPSPISNITATSEMTQTTKHQNVMEIDDSPYQSHLTIRQNQQQKFPNELLSQLSSSDGLPEGSECSDDRGSGLITTPCISADAFLASFTRNVQNETGSFADELLSETDDCSLEEGSSPLITDLQEESDINSADFSAERSLGKFYPKHTVGLNKDSILYQSCEDKDLSPPDSQFCAGTEPEDFKSSLCVIANTQEEKENKQEERTRTLTKRGFSGCGPDLVTSANSLASATKSACFLLPEMMETQFKEESGGEDEDSEDEDIEDTLSHPCPFDNPLLVFDQAQEHLELKEFALNNLSKEQDKTSEFLDFKEDHFVGQIDEAGMEDTCSLNDNREAEGGFEESVSENHDYKKESDLKGGIPRHHDGSIEEHLRRPVNPSYKVLAEELPEPLDSFSHSSSSDGIWPSCSNKGPRRSIIGSTSSCAEELPTLDTNKIPSELLIPYEDLVWHEPLGRGQFGEVRKASIVSSNQMGTPKRDEVAVKVLKDKASAKDSNDFIKEVETMILLASKQDCKYIIKLRGVSKDKKDKLMLVTELAPLGALVDYLPRNKDILRTPMLLEFCAQICQGMRYLESQKLLHRDLAARNILVMREDLVKISDFGLSRLEEYYKLQESHKVPIKWYALESLIEKRFTTKSDVWSFGVTMWEIFSFGDKPYKDVENRRLPEFLESGNRLPCPPKCSQKVYEVMRNCWIKDTSKRPSFFLLETTYLEKLQEEYPLDGEV</sequence>
<dbReference type="Pfam" id="PF00017">
    <property type="entry name" value="SH2"/>
    <property type="match status" value="1"/>
</dbReference>
<dbReference type="Gene3D" id="3.30.505.10">
    <property type="entry name" value="SH2 domain"/>
    <property type="match status" value="1"/>
</dbReference>
<dbReference type="PANTHER" id="PTHR24418">
    <property type="entry name" value="TYROSINE-PROTEIN KINASE"/>
    <property type="match status" value="1"/>
</dbReference>
<keyword evidence="5" id="KW-0418">Kinase</keyword>
<evidence type="ECO:0000256" key="2">
    <source>
        <dbReference type="ARBA" id="ARBA00022553"/>
    </source>
</evidence>
<feature type="domain" description="Protein kinase" evidence="13">
    <location>
        <begin position="1246"/>
        <end position="1509"/>
    </location>
</feature>
<dbReference type="GO" id="GO:0004715">
    <property type="term" value="F:non-membrane spanning protein tyrosine kinase activity"/>
    <property type="evidence" value="ECO:0007669"/>
    <property type="project" value="UniProtKB-EC"/>
</dbReference>
<dbReference type="PROSITE" id="PS00109">
    <property type="entry name" value="PROTEIN_KINASE_TYR"/>
    <property type="match status" value="1"/>
</dbReference>
<evidence type="ECO:0000259" key="13">
    <source>
        <dbReference type="PROSITE" id="PS50011"/>
    </source>
</evidence>
<proteinExistence type="predicted"/>
<keyword evidence="6 10" id="KW-0067">ATP-binding</keyword>
<dbReference type="STRING" id="50429.A0A2B4RP77"/>
<evidence type="ECO:0000256" key="5">
    <source>
        <dbReference type="ARBA" id="ARBA00022777"/>
    </source>
</evidence>
<keyword evidence="3" id="KW-0808">Transferase</keyword>
<feature type="region of interest" description="Disordered" evidence="11">
    <location>
        <begin position="638"/>
        <end position="659"/>
    </location>
</feature>
<dbReference type="SMART" id="SM00219">
    <property type="entry name" value="TyrKc"/>
    <property type="match status" value="2"/>
</dbReference>
<feature type="region of interest" description="Disordered" evidence="11">
    <location>
        <begin position="705"/>
        <end position="730"/>
    </location>
</feature>
<keyword evidence="7" id="KW-0829">Tyrosine-protein kinase</keyword>